<evidence type="ECO:0000259" key="3">
    <source>
        <dbReference type="PROSITE" id="PS50041"/>
    </source>
</evidence>
<dbReference type="InterPro" id="IPR011049">
    <property type="entry name" value="Serralysin-like_metalloprot_C"/>
</dbReference>
<keyword evidence="2" id="KW-1133">Transmembrane helix</keyword>
<evidence type="ECO:0000256" key="1">
    <source>
        <dbReference type="ARBA" id="ARBA00023157"/>
    </source>
</evidence>
<dbReference type="Gene3D" id="3.10.100.10">
    <property type="entry name" value="Mannose-Binding Protein A, subunit A"/>
    <property type="match status" value="1"/>
</dbReference>
<dbReference type="Gene3D" id="2.150.10.10">
    <property type="entry name" value="Serralysin-like metalloprotease, C-terminal"/>
    <property type="match status" value="1"/>
</dbReference>
<dbReference type="Pfam" id="PF13884">
    <property type="entry name" value="Peptidase_S74"/>
    <property type="match status" value="1"/>
</dbReference>
<feature type="domain" description="C-type lectin" evidence="3">
    <location>
        <begin position="282"/>
        <end position="415"/>
    </location>
</feature>
<dbReference type="Proteomes" id="UP000249739">
    <property type="component" value="Unassembled WGS sequence"/>
</dbReference>
<evidence type="ECO:0000313" key="6">
    <source>
        <dbReference type="Proteomes" id="UP000249739"/>
    </source>
</evidence>
<dbReference type="SUPFAM" id="SSF56436">
    <property type="entry name" value="C-type lectin-like"/>
    <property type="match status" value="1"/>
</dbReference>
<evidence type="ECO:0008006" key="7">
    <source>
        <dbReference type="Google" id="ProtNLM"/>
    </source>
</evidence>
<gene>
    <name evidence="5" type="ORF">DI586_04890</name>
</gene>
<keyword evidence="1" id="KW-1015">Disulfide bond</keyword>
<dbReference type="PANTHER" id="PTHR22803">
    <property type="entry name" value="MANNOSE, PHOSPHOLIPASE, LECTIN RECEPTOR RELATED"/>
    <property type="match status" value="1"/>
</dbReference>
<comment type="caution">
    <text evidence="5">The sequence shown here is derived from an EMBL/GenBank/DDBJ whole genome shotgun (WGS) entry which is preliminary data.</text>
</comment>
<dbReference type="InterPro" id="IPR016187">
    <property type="entry name" value="CTDL_fold"/>
</dbReference>
<sequence length="1281" mass="130301">MRREDMNKNSSSSASSRGSIFLVLFGALGVLGILGVGMTTFIKGPLSSSVKLTRSNTAQSQMALAAQSTVMAATGMAGSGDCDNDGSIEPVEWRVDGTKPFPAGGGLVPLGIGVTNTKDPWGNEYGYCAWDHGTVVLNAGCQQGTPGTNRRLQGAALKQYPVVALISSGPDKTFTTTCRNFTTADVNANGVLGDVGDLELVSKAAASDDDLIFSYTYEEATGASGGLWSLKSSDANTAVIGKAIEAPSAKFTGTSMMSSLGYMQSSAVSCTGLGNVSYNDPSSGNCYYSVTSTTATWQEAQAACQANGAYLAVIGSSAENTTVFNNVAGGGTASWLGASDIDSEGVWRWAGGELKGVQFWQGEYAANGGQAVGGNYSNWFSGRPEGLTIENCLRYNNSVAWNDDRCEIPRTYICEKTGFAPLTMQSGLKIADASVVTTCNSTNTGVLRRVASGANLEMCDGVDWKAAGGGSNATLIDHFSDGVSNYVRNNIFLGKNAGGEATSGGGNIFLVSDNYATTTLTTGSGNSVFGKNVSRNITTGSANTVMGVETMANSPTANRTTAFGNYACSKLLNGTANNDNTCIGTAALLDKVSTQVTSIGRYSGYNTTGAVRAVWLGGDAGNRNTTGVDNTAIGNYALDAVTTNGSNTALGYASLTAVTGGPNTGVGSGALGSNTSGNNNTAIGMSSLGAQTTTSFNTAIGYNAARLINNGLASGNVAAGYSALYASTAGTNNVAVGSYAAASLTNNTSNRNTAIGRDTMRDKAANTSDNVAIGATAVKGTGSTLNNTGIGWSALSVVRSPANVGIGYSAARLLNSTTATVNSTAVGSRALESNATGPNNTAVGYQALTAATATSSSVAVGYQTLMSMTGTTANNLTAVGYQALRSNSAATLATAVGHQAMYSNGAGINNTALGAQALYTNNLAGASNTAIGAQALYATNNAAGQNTAIGYQAGYAATGLSTSSIMGAQAAYGASGQTANNVTAFGYRSLYSTGAANIAASTAFGSQSLYTGSANSSALGFRAGYNYGSELTAAGYLALSVVGSGNNSTALGAMALTGGGTGASNNNTAVGYRSMVNAVTSGVDASHNTAIGAMALENVNATDNNVAIGYAAYDGTAAIRGTAIGALTDISGDNSTAIGYGVSVGAANTIRLGNSSITAIEGQVAWTFPSDRRLKQDIVPSDLGLDFIMGLKPVSYRLKQGNGRLDYGFLAQDVEKSLDGRETNMLIRLNDEMKTYQLRSNDLVAPIVKAIQERQKKIEELKRQVAELQKDVIPSCREAAP</sequence>
<evidence type="ECO:0000313" key="5">
    <source>
        <dbReference type="EMBL" id="PZP56061.1"/>
    </source>
</evidence>
<keyword evidence="2" id="KW-0812">Transmembrane</keyword>
<dbReference type="InterPro" id="IPR030392">
    <property type="entry name" value="S74_ICA"/>
</dbReference>
<proteinExistence type="predicted"/>
<protein>
    <recommendedName>
        <fullName evidence="7">Peptidase S74 domain-containing protein</fullName>
    </recommendedName>
</protein>
<accession>A0A2W5FJE9</accession>
<dbReference type="InterPro" id="IPR018378">
    <property type="entry name" value="C-type_lectin_CS"/>
</dbReference>
<dbReference type="CDD" id="cd00037">
    <property type="entry name" value="CLECT"/>
    <property type="match status" value="1"/>
</dbReference>
<reference evidence="5 6" key="1">
    <citation type="submission" date="2017-08" db="EMBL/GenBank/DDBJ databases">
        <title>Infants hospitalized years apart are colonized by the same room-sourced microbial strains.</title>
        <authorList>
            <person name="Brooks B."/>
            <person name="Olm M.R."/>
            <person name="Firek B.A."/>
            <person name="Baker R."/>
            <person name="Thomas B.C."/>
            <person name="Morowitz M.J."/>
            <person name="Banfield J.F."/>
        </authorList>
    </citation>
    <scope>NUCLEOTIDE SEQUENCE [LARGE SCALE GENOMIC DNA]</scope>
    <source>
        <strain evidence="5">S2_006_000_R2_64</strain>
    </source>
</reference>
<dbReference type="InterPro" id="IPR050111">
    <property type="entry name" value="C-type_lectin/snaclec_domain"/>
</dbReference>
<dbReference type="SMART" id="SM00034">
    <property type="entry name" value="CLECT"/>
    <property type="match status" value="1"/>
</dbReference>
<dbReference type="InterPro" id="IPR001304">
    <property type="entry name" value="C-type_lectin-like"/>
</dbReference>
<dbReference type="InterPro" id="IPR016186">
    <property type="entry name" value="C-type_lectin-like/link_sf"/>
</dbReference>
<dbReference type="PROSITE" id="PS50041">
    <property type="entry name" value="C_TYPE_LECTIN_2"/>
    <property type="match status" value="1"/>
</dbReference>
<dbReference type="PROSITE" id="PS00615">
    <property type="entry name" value="C_TYPE_LECTIN_1"/>
    <property type="match status" value="1"/>
</dbReference>
<name>A0A2W5FJE9_9BACT</name>
<feature type="domain" description="Peptidase S74" evidence="4">
    <location>
        <begin position="1170"/>
        <end position="1265"/>
    </location>
</feature>
<organism evidence="5 6">
    <name type="scientific">Micavibrio aeruginosavorus</name>
    <dbReference type="NCBI Taxonomy" id="349221"/>
    <lineage>
        <taxon>Bacteria</taxon>
        <taxon>Pseudomonadati</taxon>
        <taxon>Bdellovibrionota</taxon>
        <taxon>Bdellovibrionia</taxon>
        <taxon>Bdellovibrionales</taxon>
        <taxon>Pseudobdellovibrionaceae</taxon>
        <taxon>Micavibrio</taxon>
    </lineage>
</organism>
<dbReference type="Pfam" id="PF00059">
    <property type="entry name" value="Lectin_C"/>
    <property type="match status" value="1"/>
</dbReference>
<evidence type="ECO:0000259" key="4">
    <source>
        <dbReference type="PROSITE" id="PS51688"/>
    </source>
</evidence>
<feature type="transmembrane region" description="Helical" evidence="2">
    <location>
        <begin position="20"/>
        <end position="42"/>
    </location>
</feature>
<evidence type="ECO:0000256" key="2">
    <source>
        <dbReference type="SAM" id="Phobius"/>
    </source>
</evidence>
<keyword evidence="2" id="KW-0472">Membrane</keyword>
<dbReference type="EMBL" id="QFOT01000039">
    <property type="protein sequence ID" value="PZP56061.1"/>
    <property type="molecule type" value="Genomic_DNA"/>
</dbReference>
<dbReference type="PROSITE" id="PS51688">
    <property type="entry name" value="ICA"/>
    <property type="match status" value="1"/>
</dbReference>